<keyword evidence="3" id="KW-1185">Reference proteome</keyword>
<dbReference type="EMBL" id="LZFP01000001">
    <property type="protein sequence ID" value="OBR42049.1"/>
    <property type="molecule type" value="Genomic_DNA"/>
</dbReference>
<dbReference type="OrthoDB" id="1407143at2"/>
<evidence type="ECO:0000313" key="3">
    <source>
        <dbReference type="Proteomes" id="UP000092164"/>
    </source>
</evidence>
<proteinExistence type="predicted"/>
<dbReference type="KEGG" id="mart:BTR34_09640"/>
<sequence>MKNSFKILATVSVVFLLSFSMYAQTDSWSGAWDTKYGKVTITKNGRAYAGTFPKGQLIDAREQDGVLIGKYTRLDRAPYQNSLGKKGEFRFILSDDKTKFDGYHKSETDTKWGSDNWNGVKVWGTVLPVIVSPNLPTVANPTWTGTWESTNGDIFKILDTGEKKNSITKVYAKISVKVDGTIKSYDVKGYFSSDKPAVFEGTIYQANGWDVGFMIVEYGALKIDDFTGYMWFSDDKKPSISAHRTSSAKPSVKIF</sequence>
<accession>A0A1B7ZEP6</accession>
<dbReference type="RefSeq" id="WP_068480746.1">
    <property type="nucleotide sequence ID" value="NZ_CP018760.1"/>
</dbReference>
<dbReference type="AlphaFoldDB" id="A0A1B7ZEP6"/>
<reference evidence="3" key="1">
    <citation type="submission" date="2016-06" db="EMBL/GenBank/DDBJ databases">
        <authorList>
            <person name="Zhan P."/>
        </authorList>
    </citation>
    <scope>NUCLEOTIDE SEQUENCE [LARGE SCALE GENOMIC DNA]</scope>
    <source>
        <strain evidence="3">T28</strain>
    </source>
</reference>
<keyword evidence="1" id="KW-0732">Signal</keyword>
<evidence type="ECO:0000313" key="2">
    <source>
        <dbReference type="EMBL" id="OBR42049.1"/>
    </source>
</evidence>
<dbReference type="Proteomes" id="UP000092164">
    <property type="component" value="Unassembled WGS sequence"/>
</dbReference>
<name>A0A1B7ZEP6_9FLAO</name>
<dbReference type="STRING" id="1836467.BTR34_09640"/>
<organism evidence="2 3">
    <name type="scientific">Maribacter hydrothermalis</name>
    <dbReference type="NCBI Taxonomy" id="1836467"/>
    <lineage>
        <taxon>Bacteria</taxon>
        <taxon>Pseudomonadati</taxon>
        <taxon>Bacteroidota</taxon>
        <taxon>Flavobacteriia</taxon>
        <taxon>Flavobacteriales</taxon>
        <taxon>Flavobacteriaceae</taxon>
        <taxon>Maribacter</taxon>
    </lineage>
</organism>
<evidence type="ECO:0008006" key="4">
    <source>
        <dbReference type="Google" id="ProtNLM"/>
    </source>
</evidence>
<gene>
    <name evidence="2" type="ORF">A9200_01270</name>
</gene>
<protein>
    <recommendedName>
        <fullName evidence="4">MORN repeat-containing protein</fullName>
    </recommendedName>
</protein>
<evidence type="ECO:0000256" key="1">
    <source>
        <dbReference type="SAM" id="SignalP"/>
    </source>
</evidence>
<comment type="caution">
    <text evidence="2">The sequence shown here is derived from an EMBL/GenBank/DDBJ whole genome shotgun (WGS) entry which is preliminary data.</text>
</comment>
<feature type="chain" id="PRO_5008602579" description="MORN repeat-containing protein" evidence="1">
    <location>
        <begin position="24"/>
        <end position="255"/>
    </location>
</feature>
<feature type="signal peptide" evidence="1">
    <location>
        <begin position="1"/>
        <end position="23"/>
    </location>
</feature>